<gene>
    <name evidence="2" type="ORF">RO21_04415</name>
</gene>
<evidence type="ECO:0000313" key="3">
    <source>
        <dbReference type="Proteomes" id="UP000036270"/>
    </source>
</evidence>
<dbReference type="Proteomes" id="UP000036270">
    <property type="component" value="Unassembled WGS sequence"/>
</dbReference>
<protein>
    <submittedName>
        <fullName evidence="2">Uncharacterized protein</fullName>
    </submittedName>
</protein>
<keyword evidence="1" id="KW-1133">Transmembrane helix</keyword>
<reference evidence="2 3" key="1">
    <citation type="submission" date="2014-12" db="EMBL/GenBank/DDBJ databases">
        <title>Reclassification of Actinobacillus muris as Muribacter muris.</title>
        <authorList>
            <person name="Christensen H."/>
            <person name="Nicklas W."/>
            <person name="Bisgaard M."/>
        </authorList>
    </citation>
    <scope>NUCLEOTIDE SEQUENCE [LARGE SCALE GENOMIC DNA]</scope>
    <source>
        <strain evidence="2 3">Ackerman80-443D</strain>
    </source>
</reference>
<feature type="transmembrane region" description="Helical" evidence="1">
    <location>
        <begin position="32"/>
        <end position="57"/>
    </location>
</feature>
<keyword evidence="1" id="KW-0472">Membrane</keyword>
<dbReference type="STRING" id="67855.RO21_04415"/>
<proteinExistence type="predicted"/>
<dbReference type="EMBL" id="JWIZ01000023">
    <property type="protein sequence ID" value="KMK51783.1"/>
    <property type="molecule type" value="Genomic_DNA"/>
</dbReference>
<dbReference type="RefSeq" id="WP_047976585.1">
    <property type="nucleotide sequence ID" value="NZ_JWIZ01000023.1"/>
</dbReference>
<evidence type="ECO:0000313" key="2">
    <source>
        <dbReference type="EMBL" id="KMK51783.1"/>
    </source>
</evidence>
<organism evidence="2 3">
    <name type="scientific">Muribacter muris</name>
    <dbReference type="NCBI Taxonomy" id="67855"/>
    <lineage>
        <taxon>Bacteria</taxon>
        <taxon>Pseudomonadati</taxon>
        <taxon>Pseudomonadota</taxon>
        <taxon>Gammaproteobacteria</taxon>
        <taxon>Pasteurellales</taxon>
        <taxon>Pasteurellaceae</taxon>
        <taxon>Muribacter</taxon>
    </lineage>
</organism>
<keyword evidence="1" id="KW-0812">Transmembrane</keyword>
<sequence length="84" mass="9139">MIILVLDFIGDYETVMLDEEGSRDIAELIGRIGMSFGVAVITKIASEISLTSIILMASKLPKHPAIMLVFFAGAVVIYTAYKIC</sequence>
<comment type="caution">
    <text evidence="2">The sequence shown here is derived from an EMBL/GenBank/DDBJ whole genome shotgun (WGS) entry which is preliminary data.</text>
</comment>
<name>A0A0J5P5Y3_9PAST</name>
<accession>A0A0J5P5Y3</accession>
<dbReference type="AlphaFoldDB" id="A0A0J5P5Y3"/>
<dbReference type="PATRIC" id="fig|67855.3.peg.740"/>
<feature type="transmembrane region" description="Helical" evidence="1">
    <location>
        <begin position="63"/>
        <end position="81"/>
    </location>
</feature>
<evidence type="ECO:0000256" key="1">
    <source>
        <dbReference type="SAM" id="Phobius"/>
    </source>
</evidence>
<keyword evidence="3" id="KW-1185">Reference proteome</keyword>